<dbReference type="AlphaFoldDB" id="A0AAW9NKM5"/>
<dbReference type="Proteomes" id="UP001307168">
    <property type="component" value="Unassembled WGS sequence"/>
</dbReference>
<reference evidence="2 3" key="1">
    <citation type="submission" date="2023-03" db="EMBL/GenBank/DDBJ databases">
        <title>Bacillus Genome Sequencing.</title>
        <authorList>
            <person name="Dunlap C."/>
        </authorList>
    </citation>
    <scope>NUCLEOTIDE SEQUENCE [LARGE SCALE GENOMIC DNA]</scope>
    <source>
        <strain evidence="2 3">B-41290</strain>
    </source>
</reference>
<feature type="transmembrane region" description="Helical" evidence="1">
    <location>
        <begin position="41"/>
        <end position="63"/>
    </location>
</feature>
<keyword evidence="3" id="KW-1185">Reference proteome</keyword>
<evidence type="ECO:0000256" key="1">
    <source>
        <dbReference type="SAM" id="Phobius"/>
    </source>
</evidence>
<dbReference type="EMBL" id="JARNBH010000029">
    <property type="protein sequence ID" value="MEC0276143.1"/>
    <property type="molecule type" value="Genomic_DNA"/>
</dbReference>
<keyword evidence="1" id="KW-0472">Membrane</keyword>
<dbReference type="RefSeq" id="WP_367408002.1">
    <property type="nucleotide sequence ID" value="NZ_JARNBH010000029.1"/>
</dbReference>
<comment type="caution">
    <text evidence="2">The sequence shown here is derived from an EMBL/GenBank/DDBJ whole genome shotgun (WGS) entry which is preliminary data.</text>
</comment>
<name>A0AAW9NKM5_9BACI</name>
<keyword evidence="1" id="KW-0812">Transmembrane</keyword>
<accession>A0AAW9NKM5</accession>
<proteinExistence type="predicted"/>
<sequence length="100" mass="11858">MSVLLPLVSLTWDKQDFPVWLQNMLCLYQGSDLKKWLFWDMVSIILICFFYLGIAMYHSLFLLNLGEKGIKTEEDMKNGPSIREAYERLMDEQDNNLIKF</sequence>
<protein>
    <submittedName>
        <fullName evidence="2">Uncharacterized protein</fullName>
    </submittedName>
</protein>
<evidence type="ECO:0000313" key="3">
    <source>
        <dbReference type="Proteomes" id="UP001307168"/>
    </source>
</evidence>
<organism evidence="2 3">
    <name type="scientific">Peribacillus castrilensis</name>
    <dbReference type="NCBI Taxonomy" id="2897690"/>
    <lineage>
        <taxon>Bacteria</taxon>
        <taxon>Bacillati</taxon>
        <taxon>Bacillota</taxon>
        <taxon>Bacilli</taxon>
        <taxon>Bacillales</taxon>
        <taxon>Bacillaceae</taxon>
        <taxon>Peribacillus</taxon>
    </lineage>
</organism>
<gene>
    <name evidence="2" type="ORF">P4706_24295</name>
</gene>
<keyword evidence="1" id="KW-1133">Transmembrane helix</keyword>
<evidence type="ECO:0000313" key="2">
    <source>
        <dbReference type="EMBL" id="MEC0276143.1"/>
    </source>
</evidence>